<reference evidence="1" key="1">
    <citation type="submission" date="2018-10" db="EMBL/GenBank/DDBJ databases">
        <title>Hidden diversity of soil giant viruses.</title>
        <authorList>
            <person name="Schulz F."/>
            <person name="Alteio L."/>
            <person name="Goudeau D."/>
            <person name="Ryan E.M."/>
            <person name="Malmstrom R.R."/>
            <person name="Blanchard J."/>
            <person name="Woyke T."/>
        </authorList>
    </citation>
    <scope>NUCLEOTIDE SEQUENCE</scope>
    <source>
        <strain evidence="1">HYV1</strain>
    </source>
</reference>
<protein>
    <submittedName>
        <fullName evidence="1">Uncharacterized protein</fullName>
    </submittedName>
</protein>
<name>A0A3G5AE10_9VIRU</name>
<accession>A0A3G5AE10</accession>
<proteinExistence type="predicted"/>
<sequence length="43" mass="4738">MSSEDELNSVTTVISTMIYIAAIMGKIFDGRDTITLSPEFNLL</sequence>
<evidence type="ECO:0000313" key="1">
    <source>
        <dbReference type="EMBL" id="AYV84511.1"/>
    </source>
</evidence>
<gene>
    <name evidence="1" type="ORF">Hyperionvirus27_31</name>
</gene>
<dbReference type="EMBL" id="MK072409">
    <property type="protein sequence ID" value="AYV84511.1"/>
    <property type="molecule type" value="Genomic_DNA"/>
</dbReference>
<organism evidence="1">
    <name type="scientific">Hyperionvirus sp</name>
    <dbReference type="NCBI Taxonomy" id="2487770"/>
    <lineage>
        <taxon>Viruses</taxon>
        <taxon>Varidnaviria</taxon>
        <taxon>Bamfordvirae</taxon>
        <taxon>Nucleocytoviricota</taxon>
        <taxon>Megaviricetes</taxon>
        <taxon>Imitervirales</taxon>
        <taxon>Mimiviridae</taxon>
        <taxon>Klosneuvirinae</taxon>
    </lineage>
</organism>